<evidence type="ECO:0000256" key="1">
    <source>
        <dbReference type="SAM" id="MobiDB-lite"/>
    </source>
</evidence>
<dbReference type="Proteomes" id="UP000319865">
    <property type="component" value="Unassembled WGS sequence"/>
</dbReference>
<dbReference type="OrthoDB" id="5413327at2"/>
<accession>A0A543P1M3</accession>
<reference evidence="2 3" key="1">
    <citation type="submission" date="2019-06" db="EMBL/GenBank/DDBJ databases">
        <title>Sequencing the genomes of 1000 actinobacteria strains.</title>
        <authorList>
            <person name="Klenk H.-P."/>
        </authorList>
    </citation>
    <scope>NUCLEOTIDE SEQUENCE [LARGE SCALE GENOMIC DNA]</scope>
    <source>
        <strain evidence="2 3">DSM 46837</strain>
    </source>
</reference>
<evidence type="ECO:0008006" key="4">
    <source>
        <dbReference type="Google" id="ProtNLM"/>
    </source>
</evidence>
<protein>
    <recommendedName>
        <fullName evidence="4">7-cyano-7-deazaguanine synthase in queuosine biosynthesis</fullName>
    </recommendedName>
</protein>
<feature type="compositionally biased region" description="Polar residues" evidence="1">
    <location>
        <begin position="379"/>
        <end position="392"/>
    </location>
</feature>
<name>A0A543P1M3_9ACTN</name>
<organism evidence="2 3">
    <name type="scientific">Blastococcus colisei</name>
    <dbReference type="NCBI Taxonomy" id="1564162"/>
    <lineage>
        <taxon>Bacteria</taxon>
        <taxon>Bacillati</taxon>
        <taxon>Actinomycetota</taxon>
        <taxon>Actinomycetes</taxon>
        <taxon>Geodermatophilales</taxon>
        <taxon>Geodermatophilaceae</taxon>
        <taxon>Blastococcus</taxon>
    </lineage>
</organism>
<feature type="region of interest" description="Disordered" evidence="1">
    <location>
        <begin position="373"/>
        <end position="414"/>
    </location>
</feature>
<dbReference type="EMBL" id="VFQE01000002">
    <property type="protein sequence ID" value="TQN37969.1"/>
    <property type="molecule type" value="Genomic_DNA"/>
</dbReference>
<dbReference type="SUPFAM" id="SSF52402">
    <property type="entry name" value="Adenine nucleotide alpha hydrolases-like"/>
    <property type="match status" value="1"/>
</dbReference>
<dbReference type="AlphaFoldDB" id="A0A543P1M3"/>
<sequence>MSSALVVTAREVSERSVVYTVEGQDVTVTASRGGARAVGDAEVALGLVPALRAGRAVQIDRPLTTGFSDRLQQLQEIFGSWLDRHPVHVEGPAPEPLPHCNGVGAFFSGGVDSFYTALTHLDELDALIFVHGFDIPVDDNDLGEEALRHARAAAAALGKELIEVRTDLRNYRPVGNDWGFTHGAAMALVAHTLSGHLGKVYIPATYTYRDMFPWGSHPMTDPLWSGATTMVHDGAHVTRLDKLAYLADQPIPAEHLRVCWENRGGRFNCCECEKCTRTMIALRSLGALNRFRTFDRPLNLNKVRFGVLRDTAQKTFTRQVLRQLDERGTDPDLADALRWRLRIGPVRNAVVNTPERLYRRLDPQRQQKAKAMVRRLRQSSDSGAPSTDPVSASSDRSPGRGSGRRPHRDGQAIV</sequence>
<evidence type="ECO:0000313" key="2">
    <source>
        <dbReference type="EMBL" id="TQN37969.1"/>
    </source>
</evidence>
<keyword evidence="3" id="KW-1185">Reference proteome</keyword>
<dbReference type="RefSeq" id="WP_142027860.1">
    <property type="nucleotide sequence ID" value="NZ_VFQE01000002.1"/>
</dbReference>
<evidence type="ECO:0000313" key="3">
    <source>
        <dbReference type="Proteomes" id="UP000319865"/>
    </source>
</evidence>
<gene>
    <name evidence="2" type="ORF">FHU33_4646</name>
</gene>
<proteinExistence type="predicted"/>
<comment type="caution">
    <text evidence="2">The sequence shown here is derived from an EMBL/GenBank/DDBJ whole genome shotgun (WGS) entry which is preliminary data.</text>
</comment>